<evidence type="ECO:0000313" key="2">
    <source>
        <dbReference type="EMBL" id="TYL38527.1"/>
    </source>
</evidence>
<dbReference type="InterPro" id="IPR036868">
    <property type="entry name" value="TusA-like_sf"/>
</dbReference>
<gene>
    <name evidence="2" type="ORF">CV102_12050</name>
</gene>
<dbReference type="EMBL" id="PHNJ01000005">
    <property type="protein sequence ID" value="TYL38527.1"/>
    <property type="molecule type" value="Genomic_DNA"/>
</dbReference>
<protein>
    <recommendedName>
        <fullName evidence="1">DUF2249 domain-containing protein</fullName>
    </recommendedName>
</protein>
<sequence>MGTNTTETTLDVREIEGPPFGEITAALERLEDGRQLRLIASFEPVPLYEVLEERGFAFETDQRSENEWHVLIDRR</sequence>
<accession>A0A8J8TSH0</accession>
<dbReference type="Pfam" id="PF10006">
    <property type="entry name" value="DUF2249"/>
    <property type="match status" value="1"/>
</dbReference>
<dbReference type="OrthoDB" id="281801at2157"/>
<keyword evidence="3" id="KW-1185">Reference proteome</keyword>
<comment type="caution">
    <text evidence="2">The sequence shown here is derived from an EMBL/GenBank/DDBJ whole genome shotgun (WGS) entry which is preliminary data.</text>
</comment>
<dbReference type="RefSeq" id="WP_148858231.1">
    <property type="nucleotide sequence ID" value="NZ_PHNJ01000005.1"/>
</dbReference>
<name>A0A8J8TSH0_9EURY</name>
<dbReference type="AlphaFoldDB" id="A0A8J8TSH0"/>
<evidence type="ECO:0000259" key="1">
    <source>
        <dbReference type="Pfam" id="PF10006"/>
    </source>
</evidence>
<feature type="domain" description="DUF2249" evidence="1">
    <location>
        <begin position="9"/>
        <end position="73"/>
    </location>
</feature>
<dbReference type="Proteomes" id="UP000766904">
    <property type="component" value="Unassembled WGS sequence"/>
</dbReference>
<reference evidence="2" key="1">
    <citation type="submission" date="2017-11" db="EMBL/GenBank/DDBJ databases">
        <authorList>
            <person name="Kajale S.C."/>
            <person name="Sharma A."/>
        </authorList>
    </citation>
    <scope>NUCLEOTIDE SEQUENCE</scope>
    <source>
        <strain evidence="2">LS1_42</strain>
    </source>
</reference>
<dbReference type="InterPro" id="IPR018720">
    <property type="entry name" value="DUF2249"/>
</dbReference>
<organism evidence="2 3">
    <name type="scientific">Natronococcus pandeyae</name>
    <dbReference type="NCBI Taxonomy" id="2055836"/>
    <lineage>
        <taxon>Archaea</taxon>
        <taxon>Methanobacteriati</taxon>
        <taxon>Methanobacteriota</taxon>
        <taxon>Stenosarchaea group</taxon>
        <taxon>Halobacteria</taxon>
        <taxon>Halobacteriales</taxon>
        <taxon>Natrialbaceae</taxon>
        <taxon>Natronococcus</taxon>
    </lineage>
</organism>
<evidence type="ECO:0000313" key="3">
    <source>
        <dbReference type="Proteomes" id="UP000766904"/>
    </source>
</evidence>
<proteinExistence type="predicted"/>
<dbReference type="SUPFAM" id="SSF64307">
    <property type="entry name" value="SirA-like"/>
    <property type="match status" value="1"/>
</dbReference>